<dbReference type="SMART" id="SM00733">
    <property type="entry name" value="Mterf"/>
    <property type="match status" value="5"/>
</dbReference>
<proteinExistence type="inferred from homology"/>
<feature type="transmembrane region" description="Helical" evidence="4">
    <location>
        <begin position="20"/>
        <end position="39"/>
    </location>
</feature>
<evidence type="ECO:0000256" key="4">
    <source>
        <dbReference type="SAM" id="Phobius"/>
    </source>
</evidence>
<keyword evidence="2" id="KW-0804">Transcription</keyword>
<evidence type="ECO:0000313" key="6">
    <source>
        <dbReference type="Proteomes" id="UP001420932"/>
    </source>
</evidence>
<comment type="caution">
    <text evidence="5">The sequence shown here is derived from an EMBL/GenBank/DDBJ whole genome shotgun (WGS) entry which is preliminary data.</text>
</comment>
<dbReference type="EMBL" id="JBBNAF010000012">
    <property type="protein sequence ID" value="KAK9093374.1"/>
    <property type="molecule type" value="Genomic_DNA"/>
</dbReference>
<name>A0AAP0HNM7_9MAGN</name>
<dbReference type="InterPro" id="IPR038538">
    <property type="entry name" value="MTERF_sf"/>
</dbReference>
<comment type="similarity">
    <text evidence="1">Belongs to the mTERF family.</text>
</comment>
<dbReference type="PANTHER" id="PTHR13068:SF46">
    <property type="entry name" value="OS03G0360600 PROTEIN"/>
    <property type="match status" value="1"/>
</dbReference>
<evidence type="ECO:0000313" key="5">
    <source>
        <dbReference type="EMBL" id="KAK9093374.1"/>
    </source>
</evidence>
<evidence type="ECO:0000256" key="3">
    <source>
        <dbReference type="ARBA" id="ARBA00022946"/>
    </source>
</evidence>
<gene>
    <name evidence="5" type="ORF">Syun_028285</name>
</gene>
<protein>
    <submittedName>
        <fullName evidence="5">Uncharacterized protein</fullName>
    </submittedName>
</protein>
<dbReference type="Pfam" id="PF02536">
    <property type="entry name" value="mTERF"/>
    <property type="match status" value="2"/>
</dbReference>
<keyword evidence="4" id="KW-0472">Membrane</keyword>
<keyword evidence="4" id="KW-0812">Transmembrane</keyword>
<dbReference type="GO" id="GO:0003676">
    <property type="term" value="F:nucleic acid binding"/>
    <property type="evidence" value="ECO:0007669"/>
    <property type="project" value="InterPro"/>
</dbReference>
<accession>A0AAP0HNM7</accession>
<dbReference type="AlphaFoldDB" id="A0AAP0HNM7"/>
<evidence type="ECO:0000256" key="2">
    <source>
        <dbReference type="ARBA" id="ARBA00022472"/>
    </source>
</evidence>
<keyword evidence="2" id="KW-0805">Transcription regulation</keyword>
<organism evidence="5 6">
    <name type="scientific">Stephania yunnanensis</name>
    <dbReference type="NCBI Taxonomy" id="152371"/>
    <lineage>
        <taxon>Eukaryota</taxon>
        <taxon>Viridiplantae</taxon>
        <taxon>Streptophyta</taxon>
        <taxon>Embryophyta</taxon>
        <taxon>Tracheophyta</taxon>
        <taxon>Spermatophyta</taxon>
        <taxon>Magnoliopsida</taxon>
        <taxon>Ranunculales</taxon>
        <taxon>Menispermaceae</taxon>
        <taxon>Menispermoideae</taxon>
        <taxon>Cissampelideae</taxon>
        <taxon>Stephania</taxon>
    </lineage>
</organism>
<keyword evidence="6" id="KW-1185">Reference proteome</keyword>
<dbReference type="Proteomes" id="UP001420932">
    <property type="component" value="Unassembled WGS sequence"/>
</dbReference>
<dbReference type="InterPro" id="IPR003690">
    <property type="entry name" value="MTERF"/>
</dbReference>
<dbReference type="PANTHER" id="PTHR13068">
    <property type="entry name" value="CGI-12 PROTEIN-RELATED"/>
    <property type="match status" value="1"/>
</dbReference>
<dbReference type="GO" id="GO:0006353">
    <property type="term" value="P:DNA-templated transcription termination"/>
    <property type="evidence" value="ECO:0007669"/>
    <property type="project" value="UniProtKB-KW"/>
</dbReference>
<keyword evidence="4" id="KW-1133">Transmembrane helix</keyword>
<reference evidence="5 6" key="1">
    <citation type="submission" date="2024-01" db="EMBL/GenBank/DDBJ databases">
        <title>Genome assemblies of Stephania.</title>
        <authorList>
            <person name="Yang L."/>
        </authorList>
    </citation>
    <scope>NUCLEOTIDE SEQUENCE [LARGE SCALE GENOMIC DNA]</scope>
    <source>
        <strain evidence="5">YNDBR</strain>
        <tissue evidence="5">Leaf</tissue>
    </source>
</reference>
<sequence>MSICAHKHLYDLPYLKGRRLVGSLITVVFSLALLTLSRACLSVCLCVSLARLFAGEEDVEAAYFPPLNFMEDALNFFSTHCAFPTITKPIAHFHPHCLFKTKPSSTHIRAALCSKSSIIYPQKPQPSTPLVSDPSHLEFREKALYLESIGIDLLSVIQYCPSIASASLEDIKPVVDFLLSLEFTLPEFRRICGMCPEILTYRVSNIVPVFTFLLREVKVKIADIKRVINRRPRLLVSMMEYLEKMGFSHRDVISMVGRFPQMLCYGIESNFEPKLHYFVFEMGRDLKELKEFPQYFSFSLEKRIRPRHRLCVEKGVCFPLTLLLKTPDWWFRRHLRYRTTVESFNQTYADYVKEANDQNATIALLGNCLFVANVQYSIRVACIFGPGCFSSFSAVLMVSGNQLSGIVLAILAVLIKDCLEYSLDFRLSPF</sequence>
<keyword evidence="3" id="KW-0809">Transit peptide</keyword>
<dbReference type="Gene3D" id="1.25.70.10">
    <property type="entry name" value="Transcription termination factor 3, mitochondrial"/>
    <property type="match status" value="1"/>
</dbReference>
<keyword evidence="2" id="KW-0806">Transcription termination</keyword>
<evidence type="ECO:0000256" key="1">
    <source>
        <dbReference type="ARBA" id="ARBA00007692"/>
    </source>
</evidence>